<comment type="caution">
    <text evidence="3">The sequence shown here is derived from an EMBL/GenBank/DDBJ whole genome shotgun (WGS) entry which is preliminary data.</text>
</comment>
<dbReference type="InterPro" id="IPR001357">
    <property type="entry name" value="BRCT_dom"/>
</dbReference>
<name>A0AAD9L7M0_PAPLA</name>
<protein>
    <recommendedName>
        <fullName evidence="2">BRCT domain-containing protein</fullName>
    </recommendedName>
</protein>
<evidence type="ECO:0000259" key="2">
    <source>
        <dbReference type="PROSITE" id="PS50172"/>
    </source>
</evidence>
<feature type="region of interest" description="Disordered" evidence="1">
    <location>
        <begin position="131"/>
        <end position="161"/>
    </location>
</feature>
<evidence type="ECO:0000313" key="3">
    <source>
        <dbReference type="EMBL" id="KAK1926033.1"/>
    </source>
</evidence>
<gene>
    <name evidence="3" type="ORF">DB88DRAFT_537977</name>
</gene>
<dbReference type="AlphaFoldDB" id="A0AAD9L7M0"/>
<feature type="domain" description="BRCT" evidence="2">
    <location>
        <begin position="1"/>
        <end position="121"/>
    </location>
</feature>
<evidence type="ECO:0000313" key="4">
    <source>
        <dbReference type="Proteomes" id="UP001182556"/>
    </source>
</evidence>
<organism evidence="3 4">
    <name type="scientific">Papiliotrema laurentii</name>
    <name type="common">Cryptococcus laurentii</name>
    <dbReference type="NCBI Taxonomy" id="5418"/>
    <lineage>
        <taxon>Eukaryota</taxon>
        <taxon>Fungi</taxon>
        <taxon>Dikarya</taxon>
        <taxon>Basidiomycota</taxon>
        <taxon>Agaricomycotina</taxon>
        <taxon>Tremellomycetes</taxon>
        <taxon>Tremellales</taxon>
        <taxon>Rhynchogastremaceae</taxon>
        <taxon>Papiliotrema</taxon>
    </lineage>
</organism>
<proteinExistence type="predicted"/>
<dbReference type="PROSITE" id="PS50172">
    <property type="entry name" value="BRCT"/>
    <property type="match status" value="1"/>
</dbReference>
<evidence type="ECO:0000256" key="1">
    <source>
        <dbReference type="SAM" id="MobiDB-lite"/>
    </source>
</evidence>
<accession>A0AAD9L7M0</accession>
<dbReference type="EMBL" id="JAODAN010000002">
    <property type="protein sequence ID" value="KAK1926033.1"/>
    <property type="molecule type" value="Genomic_DNA"/>
</dbReference>
<sequence>MGIFDGKSIYFAFEHYREPNRGSWARELQEAGAKLMNTADEATHILVTMTFPGNIIPVVSRDEVIRKGRRRLVSDLVSSFGRGIDDRGLTVHDPVKTIVRLEWARSCLRGDELCPIEEWEIRGQLSLPEADPIQTSPYVAPTARDKRKASPDDSDSDEPVYKHRDALNSSAPSSHAGSTGNLSAILNKSSPTAFECPYSFHWLANAMFEDEGQEGVSKGDAIVRKTLARKELHLAGARLAPLSQADIILVPLKRGEHRWSDQFRRAIQSLPPRPSRRIVSWSFVVDSCNQKRWLEPDLYLVTRSEQ</sequence>
<dbReference type="Proteomes" id="UP001182556">
    <property type="component" value="Unassembled WGS sequence"/>
</dbReference>
<keyword evidence="4" id="KW-1185">Reference proteome</keyword>
<reference evidence="3" key="1">
    <citation type="submission" date="2023-02" db="EMBL/GenBank/DDBJ databases">
        <title>Identification and recombinant expression of a fungal hydrolase from Papiliotrema laurentii that hydrolyzes apple cutin and clears colloidal polyester polyurethane.</title>
        <authorList>
            <consortium name="DOE Joint Genome Institute"/>
            <person name="Roman V.A."/>
            <person name="Bojanowski C."/>
            <person name="Crable B.R."/>
            <person name="Wagner D.N."/>
            <person name="Hung C.S."/>
            <person name="Nadeau L.J."/>
            <person name="Schratz L."/>
            <person name="Haridas S."/>
            <person name="Pangilinan J."/>
            <person name="Lipzen A."/>
            <person name="Na H."/>
            <person name="Yan M."/>
            <person name="Ng V."/>
            <person name="Grigoriev I.V."/>
            <person name="Spatafora J.W."/>
            <person name="Barlow D."/>
            <person name="Biffinger J."/>
            <person name="Kelley-Loughnane N."/>
            <person name="Varaljay V.A."/>
            <person name="Crookes-Goodson W.J."/>
        </authorList>
    </citation>
    <scope>NUCLEOTIDE SEQUENCE</scope>
    <source>
        <strain evidence="3">5307AH</strain>
    </source>
</reference>